<comment type="caution">
    <text evidence="1">The sequence shown here is derived from an EMBL/GenBank/DDBJ whole genome shotgun (WGS) entry which is preliminary data.</text>
</comment>
<organism evidence="1 2">
    <name type="scientific">Neophaeococcomyces mojaviensis</name>
    <dbReference type="NCBI Taxonomy" id="3383035"/>
    <lineage>
        <taxon>Eukaryota</taxon>
        <taxon>Fungi</taxon>
        <taxon>Dikarya</taxon>
        <taxon>Ascomycota</taxon>
        <taxon>Pezizomycotina</taxon>
        <taxon>Eurotiomycetes</taxon>
        <taxon>Chaetothyriomycetidae</taxon>
        <taxon>Chaetothyriales</taxon>
        <taxon>Chaetothyriales incertae sedis</taxon>
        <taxon>Neophaeococcomyces</taxon>
    </lineage>
</organism>
<accession>A0ACC3AAR2</accession>
<sequence>MMPKTMKTATIFKGPESDPTRVRVEISDIEIPTPKDGQVLIKVIVSGTNPKDWKVPVYMPAFGPHNTGDDVAGIVAAVGKGVTEFKVGDRVAAFHEMRTPFGSFAEYAVAWETTTFSLPDHTSFEEAATIPLAAMTAVVGLHARLNLPSRWETQSAEREAVEKGGIVVYGAAGAVGAFAIKLLSRANLHPIIAIAGKGIPFVETLLDMTRGDVVVDYRKGDDAVVKGIADAVPKGQKLMYAFDTVSSNNSYTNIFKVLDLRGHITFVLPGKKYEGIPETVNDSITTVGSVHGKPDDLWDLGYVYFRLISLGLKQGWFSGHPYEVIPGGLQGVQQGLDNLRDGKNSALKYVYRIEETEGYSG</sequence>
<dbReference type="EMBL" id="JAPDRQ010000050">
    <property type="protein sequence ID" value="KAJ9658491.1"/>
    <property type="molecule type" value="Genomic_DNA"/>
</dbReference>
<proteinExistence type="predicted"/>
<name>A0ACC3AAR2_9EURO</name>
<evidence type="ECO:0000313" key="1">
    <source>
        <dbReference type="EMBL" id="KAJ9658491.1"/>
    </source>
</evidence>
<gene>
    <name evidence="1" type="ORF">H2198_003643</name>
</gene>
<keyword evidence="2" id="KW-1185">Reference proteome</keyword>
<reference evidence="1" key="1">
    <citation type="submission" date="2022-10" db="EMBL/GenBank/DDBJ databases">
        <title>Culturing micro-colonial fungi from biological soil crusts in the Mojave desert and describing Neophaeococcomyces mojavensis, and introducing the new genera and species Taxawa tesnikishii.</title>
        <authorList>
            <person name="Kurbessoian T."/>
            <person name="Stajich J.E."/>
        </authorList>
    </citation>
    <scope>NUCLEOTIDE SEQUENCE</scope>
    <source>
        <strain evidence="1">JES_112</strain>
    </source>
</reference>
<evidence type="ECO:0000313" key="2">
    <source>
        <dbReference type="Proteomes" id="UP001172386"/>
    </source>
</evidence>
<dbReference type="Proteomes" id="UP001172386">
    <property type="component" value="Unassembled WGS sequence"/>
</dbReference>
<protein>
    <submittedName>
        <fullName evidence="1">Uncharacterized protein</fullName>
    </submittedName>
</protein>